<evidence type="ECO:0000313" key="2">
    <source>
        <dbReference type="EMBL" id="KAL3834255.1"/>
    </source>
</evidence>
<sequence length="285" mass="32882">MEFSVFSNPGRRIGREDSIVLEKETIAKAHQYVLFNCNSIESYIEEHKAKVDYENPRLSRKNIEQIHSNTFANWFYKHVENLHLVGNQVSEELRALARGPNPVGKRYRGFIVNGFRFHVKSCEIRKKTQNSGLVVTAQTSSFASRNDNNPIIGDFTYYGILKDIIELEYFGGRKIVMFDCDWVSVRSAQKRDEYGFTLVNLSRLRQHSEPFILASQAQQVFYVEDHVEKGWNVVVKTKARDTFDMDPVLSLDADAIQQNDTNDAQFDDEDEQLNLVREDVEGTVV</sequence>
<protein>
    <recommendedName>
        <fullName evidence="1">DUF4216 domain-containing protein</fullName>
    </recommendedName>
</protein>
<proteinExistence type="predicted"/>
<reference evidence="2 3" key="1">
    <citation type="submission" date="2024-12" db="EMBL/GenBank/DDBJ databases">
        <title>The unique morphological basis and parallel evolutionary history of personate flowers in Penstemon.</title>
        <authorList>
            <person name="Depatie T.H."/>
            <person name="Wessinger C.A."/>
        </authorList>
    </citation>
    <scope>NUCLEOTIDE SEQUENCE [LARGE SCALE GENOMIC DNA]</scope>
    <source>
        <strain evidence="2">WTNN_2</strain>
        <tissue evidence="2">Leaf</tissue>
    </source>
</reference>
<evidence type="ECO:0000259" key="1">
    <source>
        <dbReference type="Pfam" id="PF13952"/>
    </source>
</evidence>
<keyword evidence="3" id="KW-1185">Reference proteome</keyword>
<dbReference type="AlphaFoldDB" id="A0ABD3TC39"/>
<dbReference type="Pfam" id="PF13952">
    <property type="entry name" value="DUF4216"/>
    <property type="match status" value="1"/>
</dbReference>
<name>A0ABD3TC39_9LAMI</name>
<dbReference type="PANTHER" id="PTHR48258:SF15">
    <property type="entry name" value="OS02G0543900 PROTEIN"/>
    <property type="match status" value="1"/>
</dbReference>
<feature type="domain" description="DUF4216" evidence="1">
    <location>
        <begin position="165"/>
        <end position="234"/>
    </location>
</feature>
<dbReference type="Proteomes" id="UP001634393">
    <property type="component" value="Unassembled WGS sequence"/>
</dbReference>
<dbReference type="EMBL" id="JBJXBP010000004">
    <property type="protein sequence ID" value="KAL3834255.1"/>
    <property type="molecule type" value="Genomic_DNA"/>
</dbReference>
<accession>A0ABD3TC39</accession>
<gene>
    <name evidence="2" type="ORF">ACJIZ3_008991</name>
</gene>
<comment type="caution">
    <text evidence="2">The sequence shown here is derived from an EMBL/GenBank/DDBJ whole genome shotgun (WGS) entry which is preliminary data.</text>
</comment>
<organism evidence="2 3">
    <name type="scientific">Penstemon smallii</name>
    <dbReference type="NCBI Taxonomy" id="265156"/>
    <lineage>
        <taxon>Eukaryota</taxon>
        <taxon>Viridiplantae</taxon>
        <taxon>Streptophyta</taxon>
        <taxon>Embryophyta</taxon>
        <taxon>Tracheophyta</taxon>
        <taxon>Spermatophyta</taxon>
        <taxon>Magnoliopsida</taxon>
        <taxon>eudicotyledons</taxon>
        <taxon>Gunneridae</taxon>
        <taxon>Pentapetalae</taxon>
        <taxon>asterids</taxon>
        <taxon>lamiids</taxon>
        <taxon>Lamiales</taxon>
        <taxon>Plantaginaceae</taxon>
        <taxon>Cheloneae</taxon>
        <taxon>Penstemon</taxon>
    </lineage>
</organism>
<dbReference type="InterPro" id="IPR025312">
    <property type="entry name" value="DUF4216"/>
</dbReference>
<dbReference type="PANTHER" id="PTHR48258">
    <property type="entry name" value="DUF4218 DOMAIN-CONTAINING PROTEIN-RELATED"/>
    <property type="match status" value="1"/>
</dbReference>
<evidence type="ECO:0000313" key="3">
    <source>
        <dbReference type="Proteomes" id="UP001634393"/>
    </source>
</evidence>